<dbReference type="GO" id="GO:0006422">
    <property type="term" value="P:aspartyl-tRNA aminoacylation"/>
    <property type="evidence" value="ECO:0007669"/>
    <property type="project" value="TreeGrafter"/>
</dbReference>
<dbReference type="InterPro" id="IPR006195">
    <property type="entry name" value="aa-tRNA-synth_II"/>
</dbReference>
<keyword evidence="4" id="KW-0067">ATP-binding</keyword>
<evidence type="ECO:0000256" key="2">
    <source>
        <dbReference type="ARBA" id="ARBA00022598"/>
    </source>
</evidence>
<evidence type="ECO:0000256" key="6">
    <source>
        <dbReference type="ARBA" id="ARBA00023146"/>
    </source>
</evidence>
<dbReference type="OrthoDB" id="439710at2759"/>
<dbReference type="Pfam" id="PF00152">
    <property type="entry name" value="tRNA-synt_2"/>
    <property type="match status" value="1"/>
</dbReference>
<keyword evidence="2" id="KW-0436">Ligase</keyword>
<name>A0A8H6FNA4_9LECA</name>
<protein>
    <recommendedName>
        <fullName evidence="7">Aminoacyl-transfer RNA synthetases class-II family profile domain-containing protein</fullName>
    </recommendedName>
</protein>
<feature type="domain" description="Aminoacyl-transfer RNA synthetases class-II family profile" evidence="7">
    <location>
        <begin position="247"/>
        <end position="686"/>
    </location>
</feature>
<organism evidence="8 9">
    <name type="scientific">Letharia columbiana</name>
    <dbReference type="NCBI Taxonomy" id="112416"/>
    <lineage>
        <taxon>Eukaryota</taxon>
        <taxon>Fungi</taxon>
        <taxon>Dikarya</taxon>
        <taxon>Ascomycota</taxon>
        <taxon>Pezizomycotina</taxon>
        <taxon>Lecanoromycetes</taxon>
        <taxon>OSLEUM clade</taxon>
        <taxon>Lecanoromycetidae</taxon>
        <taxon>Lecanorales</taxon>
        <taxon>Lecanorineae</taxon>
        <taxon>Parmeliaceae</taxon>
        <taxon>Letharia</taxon>
    </lineage>
</organism>
<dbReference type="Proteomes" id="UP000578531">
    <property type="component" value="Unassembled WGS sequence"/>
</dbReference>
<proteinExistence type="inferred from homology"/>
<reference evidence="8 9" key="1">
    <citation type="journal article" date="2020" name="Genomics">
        <title>Complete, high-quality genomes from long-read metagenomic sequencing of two wolf lichen thalli reveals enigmatic genome architecture.</title>
        <authorList>
            <person name="McKenzie S.K."/>
            <person name="Walston R.F."/>
            <person name="Allen J.L."/>
        </authorList>
    </citation>
    <scope>NUCLEOTIDE SEQUENCE [LARGE SCALE GENOMIC DNA]</scope>
    <source>
        <strain evidence="8">WasteWater2</strain>
    </source>
</reference>
<dbReference type="Gene3D" id="2.40.50.140">
    <property type="entry name" value="Nucleic acid-binding proteins"/>
    <property type="match status" value="1"/>
</dbReference>
<evidence type="ECO:0000313" key="8">
    <source>
        <dbReference type="EMBL" id="KAF6231650.1"/>
    </source>
</evidence>
<dbReference type="InterPro" id="IPR012340">
    <property type="entry name" value="NA-bd_OB-fold"/>
</dbReference>
<dbReference type="SUPFAM" id="SSF55681">
    <property type="entry name" value="Class II aaRS and biotin synthetases"/>
    <property type="match status" value="1"/>
</dbReference>
<keyword evidence="9" id="KW-1185">Reference proteome</keyword>
<dbReference type="GO" id="GO:0004815">
    <property type="term" value="F:aspartate-tRNA ligase activity"/>
    <property type="evidence" value="ECO:0007669"/>
    <property type="project" value="TreeGrafter"/>
</dbReference>
<dbReference type="AlphaFoldDB" id="A0A8H6FNA4"/>
<keyword evidence="5" id="KW-0648">Protein biosynthesis</keyword>
<dbReference type="InterPro" id="IPR004524">
    <property type="entry name" value="Asp-tRNA-ligase_1"/>
</dbReference>
<dbReference type="InterPro" id="IPR045864">
    <property type="entry name" value="aa-tRNA-synth_II/BPL/LPL"/>
</dbReference>
<keyword evidence="6" id="KW-0030">Aminoacyl-tRNA synthetase</keyword>
<dbReference type="InterPro" id="IPR004115">
    <property type="entry name" value="GAD-like_sf"/>
</dbReference>
<dbReference type="PROSITE" id="PS50862">
    <property type="entry name" value="AA_TRNA_LIGASE_II"/>
    <property type="match status" value="1"/>
</dbReference>
<dbReference type="InterPro" id="IPR002312">
    <property type="entry name" value="Asp/Asn-tRNA-synth_IIb"/>
</dbReference>
<keyword evidence="3" id="KW-0547">Nucleotide-binding</keyword>
<evidence type="ECO:0000256" key="4">
    <source>
        <dbReference type="ARBA" id="ARBA00022840"/>
    </source>
</evidence>
<accession>A0A8H6FNA4</accession>
<evidence type="ECO:0000259" key="7">
    <source>
        <dbReference type="PROSITE" id="PS50862"/>
    </source>
</evidence>
<dbReference type="Gene3D" id="3.30.930.10">
    <property type="entry name" value="Bira Bifunctional Protein, Domain 2"/>
    <property type="match status" value="1"/>
</dbReference>
<dbReference type="EMBL" id="JACCJC010000055">
    <property type="protein sequence ID" value="KAF6231650.1"/>
    <property type="molecule type" value="Genomic_DNA"/>
</dbReference>
<dbReference type="RefSeq" id="XP_037161082.1">
    <property type="nucleotide sequence ID" value="XM_037312068.1"/>
</dbReference>
<dbReference type="HAMAP" id="MF_00044">
    <property type="entry name" value="Asp_tRNA_synth_type1"/>
    <property type="match status" value="1"/>
</dbReference>
<dbReference type="GO" id="GO:0005739">
    <property type="term" value="C:mitochondrion"/>
    <property type="evidence" value="ECO:0007669"/>
    <property type="project" value="TreeGrafter"/>
</dbReference>
<comment type="caution">
    <text evidence="8">The sequence shown here is derived from an EMBL/GenBank/DDBJ whole genome shotgun (WGS) entry which is preliminary data.</text>
</comment>
<comment type="similarity">
    <text evidence="1">Belongs to the class-II aminoacyl-tRNA synthetase family. Type 1 subfamily.</text>
</comment>
<dbReference type="PANTHER" id="PTHR22594">
    <property type="entry name" value="ASPARTYL/LYSYL-TRNA SYNTHETASE"/>
    <property type="match status" value="1"/>
</dbReference>
<gene>
    <name evidence="8" type="ORF">HO173_010182</name>
</gene>
<evidence type="ECO:0000256" key="1">
    <source>
        <dbReference type="ARBA" id="ARBA00006303"/>
    </source>
</evidence>
<evidence type="ECO:0000313" key="9">
    <source>
        <dbReference type="Proteomes" id="UP000578531"/>
    </source>
</evidence>
<dbReference type="GO" id="GO:0005524">
    <property type="term" value="F:ATP binding"/>
    <property type="evidence" value="ECO:0007669"/>
    <property type="project" value="UniProtKB-KW"/>
</dbReference>
<dbReference type="InterPro" id="IPR004364">
    <property type="entry name" value="Aa-tRNA-synt_II"/>
</dbReference>
<dbReference type="Gene3D" id="3.30.1360.30">
    <property type="entry name" value="GAD-like domain"/>
    <property type="match status" value="1"/>
</dbReference>
<dbReference type="PRINTS" id="PR01042">
    <property type="entry name" value="TRNASYNTHASP"/>
</dbReference>
<sequence length="703" mass="78786">MSTRACHNVRSSYVEVSNFVRLSKTGVFKDVLFRQLNVSHRCLLERAQQRCRSLHESSCLLHENAVVGSRPPFIDKFKRSLSLPKADNKVWNISEEYVTGSPGREVVLHGYLGPRSDLSKKLSFVTLFDTAYKKRVQIVATPYFPREGDQNVHEKLKSIKANTPVALRGFFGPKPGNRQPPSSKSTWTLDDFELKLCDITSLNDLPSDFIVTPDSEFSPEQRHLQIRTNQHISGALGLRGDIAFLCREIFHSKLGFLEVETPLLFKSTSEGAREFIVPTRRKGLAYALPQSPQQFKQILMASGIREYFQFARCFRDEDLRADRQPEFTQLDIEKSFAEADDVIAVVEELIRTVWKRFLDVELPKPFPRMTYTQAMSRYGSDKPDLRIPIQPFSRIDHLLPADLVGKITSLMKPIVEVMIIPGEGPTETIRGFIRGFLDSPDNKQFLDNPAGGPGIFIYDSGKPLQGLSAFGFEAVEELERMFGLQDGCIVILQARENAPPSGGSTALGDMRNAIYKALTTLSPPGWKDFSPVWITDFPLFSPSNSSEPGQGGNAGLASTHHPFTSPKTARDVDLLLTDPSQVIGDHYDLVINGEEIGGGSRRIHHAEMQEFVMRDILKMDNERIAEFSHLLEALRSGCPPHAGIALGFDRLVAMIHASRTEKKTTLRDVIAFPKSGKGDDLMVKSPGPMTEDDLQTYHLKLRE</sequence>
<evidence type="ECO:0000256" key="5">
    <source>
        <dbReference type="ARBA" id="ARBA00022917"/>
    </source>
</evidence>
<evidence type="ECO:0000256" key="3">
    <source>
        <dbReference type="ARBA" id="ARBA00022741"/>
    </source>
</evidence>
<dbReference type="PANTHER" id="PTHR22594:SF5">
    <property type="entry name" value="ASPARTATE--TRNA LIGASE, MITOCHONDRIAL"/>
    <property type="match status" value="1"/>
</dbReference>
<dbReference type="GeneID" id="59291829"/>